<dbReference type="RefSeq" id="WP_187594153.1">
    <property type="nucleotide sequence ID" value="NZ_CP060723.1"/>
</dbReference>
<accession>A0A7G9QK14</accession>
<keyword evidence="2" id="KW-0813">Transport</keyword>
<organism evidence="7 8">
    <name type="scientific">Pedobacter roseus</name>
    <dbReference type="NCBI Taxonomy" id="336820"/>
    <lineage>
        <taxon>Bacteria</taxon>
        <taxon>Pseudomonadati</taxon>
        <taxon>Bacteroidota</taxon>
        <taxon>Sphingobacteriia</taxon>
        <taxon>Sphingobacteriales</taxon>
        <taxon>Sphingobacteriaceae</taxon>
        <taxon>Pedobacter</taxon>
    </lineage>
</organism>
<keyword evidence="5" id="KW-0408">Iron</keyword>
<proteinExistence type="predicted"/>
<keyword evidence="4" id="KW-0249">Electron transport</keyword>
<dbReference type="PANTHER" id="PTHR47627:SF1">
    <property type="entry name" value="RUBREDOXIN-1-RELATED"/>
    <property type="match status" value="1"/>
</dbReference>
<dbReference type="SUPFAM" id="SSF57802">
    <property type="entry name" value="Rubredoxin-like"/>
    <property type="match status" value="1"/>
</dbReference>
<gene>
    <name evidence="7" type="ORF">H9L23_06250</name>
</gene>
<name>A0A7G9QK14_9SPHI</name>
<evidence type="ECO:0000259" key="6">
    <source>
        <dbReference type="PROSITE" id="PS50903"/>
    </source>
</evidence>
<evidence type="ECO:0000256" key="5">
    <source>
        <dbReference type="ARBA" id="ARBA00023004"/>
    </source>
</evidence>
<dbReference type="CDD" id="cd00730">
    <property type="entry name" value="rubredoxin"/>
    <property type="match status" value="1"/>
</dbReference>
<evidence type="ECO:0000256" key="1">
    <source>
        <dbReference type="ARBA" id="ARBA00001965"/>
    </source>
</evidence>
<evidence type="ECO:0000256" key="2">
    <source>
        <dbReference type="ARBA" id="ARBA00022448"/>
    </source>
</evidence>
<dbReference type="Gene3D" id="2.20.28.10">
    <property type="match status" value="1"/>
</dbReference>
<keyword evidence="3" id="KW-0479">Metal-binding</keyword>
<dbReference type="InterPro" id="IPR050526">
    <property type="entry name" value="Rubredoxin_ET"/>
</dbReference>
<evidence type="ECO:0000313" key="8">
    <source>
        <dbReference type="Proteomes" id="UP000515806"/>
    </source>
</evidence>
<feature type="domain" description="Rubredoxin-like" evidence="6">
    <location>
        <begin position="434"/>
        <end position="485"/>
    </location>
</feature>
<evidence type="ECO:0000256" key="4">
    <source>
        <dbReference type="ARBA" id="ARBA00022982"/>
    </source>
</evidence>
<protein>
    <submittedName>
        <fullName evidence="7">Rubredoxin</fullName>
    </submittedName>
</protein>
<reference evidence="7 8" key="1">
    <citation type="submission" date="2020-08" db="EMBL/GenBank/DDBJ databases">
        <title>Genome sequence of Pedobacter roseus KACC 11594T.</title>
        <authorList>
            <person name="Hyun D.-W."/>
            <person name="Bae J.-W."/>
        </authorList>
    </citation>
    <scope>NUCLEOTIDE SEQUENCE [LARGE SCALE GENOMIC DNA]</scope>
    <source>
        <strain evidence="7 8">KACC 11594</strain>
    </source>
</reference>
<dbReference type="KEGG" id="proe:H9L23_06250"/>
<sequence>MDQTIIINFPGGIISPGNLYNILVAASKAKIAFVRFGLRQQLLVDTVNYNLPDFTVELDKLGIAYEVDNNNSPNIISSYPSEEIFIRNSWLTGGIYKDILDDIDYKPKVKVNICDSNQSFTPMLTGNINWIASSQAEHYWHLIIRFPKTNVIYEWKQLCYTNHIAKLTKAIEKIITDYPSQFIDNETANGEALFAYLNQEDFVLKIAEKPVALSTFNLPYYEGLNRYNNKYWLGIYRRDELFSIAFLKRLCQLCLDTKLGQFCCTSWKTIMVKGIEEKDKKLWNDLLEEFELNMRHAANELNFQVEDNCLEGLELKNFLVKHLSINDTRTFGICFGIKIRKKSEIFSSILIRKRYVIHLWEIKLFPVYDILCAKDFNPNERTGEIFSRGNLRLILPEQIRRAVYKFYKQRQMALKSNQLSVNTKTEDLSSKDKIVLYQCSNCLTVYNEQLGELENNISLGTAFNNLPEDYCCSLCEADKGSFVRVEQSELMVL</sequence>
<dbReference type="PANTHER" id="PTHR47627">
    <property type="entry name" value="RUBREDOXIN"/>
    <property type="match status" value="1"/>
</dbReference>
<dbReference type="Proteomes" id="UP000515806">
    <property type="component" value="Chromosome"/>
</dbReference>
<evidence type="ECO:0000256" key="3">
    <source>
        <dbReference type="ARBA" id="ARBA00022723"/>
    </source>
</evidence>
<dbReference type="GO" id="GO:0043448">
    <property type="term" value="P:alkane catabolic process"/>
    <property type="evidence" value="ECO:0007669"/>
    <property type="project" value="TreeGrafter"/>
</dbReference>
<comment type="cofactor">
    <cofactor evidence="1">
        <name>Fe(3+)</name>
        <dbReference type="ChEBI" id="CHEBI:29034"/>
    </cofactor>
</comment>
<dbReference type="GO" id="GO:0009055">
    <property type="term" value="F:electron transfer activity"/>
    <property type="evidence" value="ECO:0007669"/>
    <property type="project" value="TreeGrafter"/>
</dbReference>
<dbReference type="InterPro" id="IPR024935">
    <property type="entry name" value="Rubredoxin_dom"/>
</dbReference>
<evidence type="ECO:0000313" key="7">
    <source>
        <dbReference type="EMBL" id="QNN43689.1"/>
    </source>
</evidence>
<dbReference type="EMBL" id="CP060723">
    <property type="protein sequence ID" value="QNN43689.1"/>
    <property type="molecule type" value="Genomic_DNA"/>
</dbReference>
<dbReference type="GO" id="GO:0005506">
    <property type="term" value="F:iron ion binding"/>
    <property type="evidence" value="ECO:0007669"/>
    <property type="project" value="InterPro"/>
</dbReference>
<dbReference type="PROSITE" id="PS50903">
    <property type="entry name" value="RUBREDOXIN_LIKE"/>
    <property type="match status" value="1"/>
</dbReference>
<dbReference type="InterPro" id="IPR024934">
    <property type="entry name" value="Rubredoxin-like_dom"/>
</dbReference>
<dbReference type="Pfam" id="PF00301">
    <property type="entry name" value="Rubredoxin"/>
    <property type="match status" value="1"/>
</dbReference>
<dbReference type="AlphaFoldDB" id="A0A7G9QK14"/>
<keyword evidence="8" id="KW-1185">Reference proteome</keyword>